<evidence type="ECO:0000313" key="11">
    <source>
        <dbReference type="EMBL" id="ORX80000.1"/>
    </source>
</evidence>
<dbReference type="NCBIfam" id="TIGR00711">
    <property type="entry name" value="efflux_EmrB"/>
    <property type="match status" value="1"/>
</dbReference>
<evidence type="ECO:0000256" key="1">
    <source>
        <dbReference type="ARBA" id="ARBA00004651"/>
    </source>
</evidence>
<feature type="region of interest" description="Disordered" evidence="8">
    <location>
        <begin position="471"/>
        <end position="529"/>
    </location>
</feature>
<dbReference type="CDD" id="cd17503">
    <property type="entry name" value="MFS_LmrB_MDR_like"/>
    <property type="match status" value="1"/>
</dbReference>
<evidence type="ECO:0000256" key="9">
    <source>
        <dbReference type="SAM" id="Phobius"/>
    </source>
</evidence>
<dbReference type="PANTHER" id="PTHR42718">
    <property type="entry name" value="MAJOR FACILITATOR SUPERFAMILY MULTIDRUG TRANSPORTER MFSC"/>
    <property type="match status" value="1"/>
</dbReference>
<evidence type="ECO:0000259" key="10">
    <source>
        <dbReference type="PROSITE" id="PS50850"/>
    </source>
</evidence>
<comment type="caution">
    <text evidence="11">The sequence shown here is derived from an EMBL/GenBank/DDBJ whole genome shotgun (WGS) entry which is preliminary data.</text>
</comment>
<feature type="transmembrane region" description="Helical" evidence="9">
    <location>
        <begin position="209"/>
        <end position="229"/>
    </location>
</feature>
<dbReference type="PROSITE" id="PS50850">
    <property type="entry name" value="MFS"/>
    <property type="match status" value="1"/>
</dbReference>
<dbReference type="EMBL" id="MCFG01000158">
    <property type="protein sequence ID" value="ORX80000.1"/>
    <property type="molecule type" value="Genomic_DNA"/>
</dbReference>
<feature type="domain" description="Major facilitator superfamily (MFS) profile" evidence="10">
    <location>
        <begin position="22"/>
        <end position="470"/>
    </location>
</feature>
<feature type="transmembrane region" description="Helical" evidence="9">
    <location>
        <begin position="412"/>
        <end position="432"/>
    </location>
</feature>
<feature type="transmembrane region" description="Helical" evidence="9">
    <location>
        <begin position="235"/>
        <end position="255"/>
    </location>
</feature>
<feature type="transmembrane region" description="Helical" evidence="9">
    <location>
        <begin position="150"/>
        <end position="169"/>
    </location>
</feature>
<gene>
    <name evidence="11" type="ORF">BCR32DRAFT_294094</name>
</gene>
<dbReference type="SUPFAM" id="SSF103473">
    <property type="entry name" value="MFS general substrate transporter"/>
    <property type="match status" value="1"/>
</dbReference>
<feature type="transmembrane region" description="Helical" evidence="9">
    <location>
        <begin position="275"/>
        <end position="296"/>
    </location>
</feature>
<dbReference type="InterPro" id="IPR011701">
    <property type="entry name" value="MFS"/>
</dbReference>
<evidence type="ECO:0000256" key="6">
    <source>
        <dbReference type="ARBA" id="ARBA00022989"/>
    </source>
</evidence>
<dbReference type="PRINTS" id="PR01036">
    <property type="entry name" value="TCRTETB"/>
</dbReference>
<keyword evidence="6 9" id="KW-1133">Transmembrane helix</keyword>
<evidence type="ECO:0000256" key="8">
    <source>
        <dbReference type="SAM" id="MobiDB-lite"/>
    </source>
</evidence>
<evidence type="ECO:0000256" key="2">
    <source>
        <dbReference type="ARBA" id="ARBA00008537"/>
    </source>
</evidence>
<feature type="compositionally biased region" description="Basic and acidic residues" evidence="8">
    <location>
        <begin position="471"/>
        <end position="492"/>
    </location>
</feature>
<feature type="transmembrane region" description="Helical" evidence="9">
    <location>
        <begin position="117"/>
        <end position="138"/>
    </location>
</feature>
<feature type="transmembrane region" description="Helical" evidence="9">
    <location>
        <begin position="365"/>
        <end position="391"/>
    </location>
</feature>
<dbReference type="OrthoDB" id="440553at2759"/>
<dbReference type="Gene3D" id="1.20.1250.20">
    <property type="entry name" value="MFS general substrate transporter like domains"/>
    <property type="match status" value="2"/>
</dbReference>
<keyword evidence="12" id="KW-1185">Reference proteome</keyword>
<dbReference type="InterPro" id="IPR020846">
    <property type="entry name" value="MFS_dom"/>
</dbReference>
<dbReference type="InterPro" id="IPR004638">
    <property type="entry name" value="EmrB-like"/>
</dbReference>
<accession>A0A1Y1X2H6</accession>
<feature type="transmembrane region" description="Helical" evidence="9">
    <location>
        <begin position="60"/>
        <end position="81"/>
    </location>
</feature>
<dbReference type="GO" id="GO:0022857">
    <property type="term" value="F:transmembrane transporter activity"/>
    <property type="evidence" value="ECO:0007669"/>
    <property type="project" value="InterPro"/>
</dbReference>
<evidence type="ECO:0000256" key="3">
    <source>
        <dbReference type="ARBA" id="ARBA00022448"/>
    </source>
</evidence>
<feature type="transmembrane region" description="Helical" evidence="9">
    <location>
        <begin position="340"/>
        <end position="359"/>
    </location>
</feature>
<dbReference type="Proteomes" id="UP000193944">
    <property type="component" value="Unassembled WGS sequence"/>
</dbReference>
<keyword evidence="5 9" id="KW-0812">Transmembrane</keyword>
<organism evidence="11 12">
    <name type="scientific">Anaeromyces robustus</name>
    <dbReference type="NCBI Taxonomy" id="1754192"/>
    <lineage>
        <taxon>Eukaryota</taxon>
        <taxon>Fungi</taxon>
        <taxon>Fungi incertae sedis</taxon>
        <taxon>Chytridiomycota</taxon>
        <taxon>Chytridiomycota incertae sedis</taxon>
        <taxon>Neocallimastigomycetes</taxon>
        <taxon>Neocallimastigales</taxon>
        <taxon>Neocallimastigaceae</taxon>
        <taxon>Anaeromyces</taxon>
    </lineage>
</organism>
<reference evidence="11 12" key="1">
    <citation type="submission" date="2016-08" db="EMBL/GenBank/DDBJ databases">
        <title>A Parts List for Fungal Cellulosomes Revealed by Comparative Genomics.</title>
        <authorList>
            <consortium name="DOE Joint Genome Institute"/>
            <person name="Haitjema C.H."/>
            <person name="Gilmore S.P."/>
            <person name="Henske J.K."/>
            <person name="Solomon K.V."/>
            <person name="De Groot R."/>
            <person name="Kuo A."/>
            <person name="Mondo S.J."/>
            <person name="Salamov A.A."/>
            <person name="Labutti K."/>
            <person name="Zhao Z."/>
            <person name="Chiniquy J."/>
            <person name="Barry K."/>
            <person name="Brewer H.M."/>
            <person name="Purvine S.O."/>
            <person name="Wright A.T."/>
            <person name="Boxma B."/>
            <person name="Van Alen T."/>
            <person name="Hackstein J.H."/>
            <person name="Baker S.E."/>
            <person name="Grigoriev I.V."/>
            <person name="O'Malley M.A."/>
        </authorList>
    </citation>
    <scope>NUCLEOTIDE SEQUENCE [LARGE SCALE GENOMIC DNA]</scope>
    <source>
        <strain evidence="11 12">S4</strain>
    </source>
</reference>
<keyword evidence="3" id="KW-0813">Transport</keyword>
<dbReference type="GO" id="GO:0005886">
    <property type="term" value="C:plasma membrane"/>
    <property type="evidence" value="ECO:0007669"/>
    <property type="project" value="UniProtKB-SubCell"/>
</dbReference>
<keyword evidence="4" id="KW-1003">Cell membrane</keyword>
<feature type="transmembrane region" description="Helical" evidence="9">
    <location>
        <begin position="88"/>
        <end position="111"/>
    </location>
</feature>
<dbReference type="AlphaFoldDB" id="A0A1Y1X2H6"/>
<feature type="transmembrane region" description="Helical" evidence="9">
    <location>
        <begin position="308"/>
        <end position="328"/>
    </location>
</feature>
<evidence type="ECO:0000256" key="4">
    <source>
        <dbReference type="ARBA" id="ARBA00022475"/>
    </source>
</evidence>
<feature type="transmembrane region" description="Helical" evidence="9">
    <location>
        <begin position="21"/>
        <end position="40"/>
    </location>
</feature>
<reference evidence="11 12" key="2">
    <citation type="submission" date="2016-08" db="EMBL/GenBank/DDBJ databases">
        <title>Pervasive Adenine N6-methylation of Active Genes in Fungi.</title>
        <authorList>
            <consortium name="DOE Joint Genome Institute"/>
            <person name="Mondo S.J."/>
            <person name="Dannebaum R.O."/>
            <person name="Kuo R.C."/>
            <person name="Labutti K."/>
            <person name="Haridas S."/>
            <person name="Kuo A."/>
            <person name="Salamov A."/>
            <person name="Ahrendt S.R."/>
            <person name="Lipzen A."/>
            <person name="Sullivan W."/>
            <person name="Andreopoulos W.B."/>
            <person name="Clum A."/>
            <person name="Lindquist E."/>
            <person name="Daum C."/>
            <person name="Ramamoorthy G.K."/>
            <person name="Gryganskyi A."/>
            <person name="Culley D."/>
            <person name="Magnuson J.K."/>
            <person name="James T.Y."/>
            <person name="O'Malley M.A."/>
            <person name="Stajich J.E."/>
            <person name="Spatafora J.W."/>
            <person name="Visel A."/>
            <person name="Grigoriev I.V."/>
        </authorList>
    </citation>
    <scope>NUCLEOTIDE SEQUENCE [LARGE SCALE GENOMIC DNA]</scope>
    <source>
        <strain evidence="11 12">S4</strain>
    </source>
</reference>
<feature type="compositionally biased region" description="Basic and acidic residues" evidence="8">
    <location>
        <begin position="507"/>
        <end position="520"/>
    </location>
</feature>
<feature type="transmembrane region" description="Helical" evidence="9">
    <location>
        <begin position="444"/>
        <end position="466"/>
    </location>
</feature>
<evidence type="ECO:0000256" key="5">
    <source>
        <dbReference type="ARBA" id="ARBA00022692"/>
    </source>
</evidence>
<comment type="subcellular location">
    <subcellularLocation>
        <location evidence="1">Cell membrane</location>
        <topology evidence="1">Multi-pass membrane protein</topology>
    </subcellularLocation>
</comment>
<evidence type="ECO:0000313" key="12">
    <source>
        <dbReference type="Proteomes" id="UP000193944"/>
    </source>
</evidence>
<dbReference type="InterPro" id="IPR036259">
    <property type="entry name" value="MFS_trans_sf"/>
</dbReference>
<name>A0A1Y1X2H6_9FUNG</name>
<protein>
    <submittedName>
        <fullName evidence="11">MFS general substrate transporter</fullName>
    </submittedName>
</protein>
<evidence type="ECO:0000256" key="7">
    <source>
        <dbReference type="ARBA" id="ARBA00023136"/>
    </source>
</evidence>
<feature type="transmembrane region" description="Helical" evidence="9">
    <location>
        <begin position="175"/>
        <end position="197"/>
    </location>
</feature>
<sequence length="529" mass="58425">MDDKDLIIHDGVKVTDKRRKYIFINLNISCIATSMLATALTTALPPIMNEFKIDVNTVQWITSGFALFIAIITPLTAYLITSIRTKRLYCSALTFFIVGLIICALSPNFWVMMVGRIVQACGSGLISSTAQVIILTIFPPDMRGTAMGWYGLSMGVSPIIAPTLAGILVDYVGWRAVFFVSIVIMVISLIIAVFVFEDVLPLMRKKFDIISLSIVAVAFGGITISIGNMGKYKFVSPHVLLLLIIGIVFTVIFVIRQLRLKVPFLDVRVMKNGKFTISIIGTVIVQLTLLGSAIIFPIYVQKFKGESATISGLVILPGSLAMALISPFAGKLYDKFGMKVLFLFGTIVLTISNLGLYFITIDTNIWIASTIHIFRCIALGAMLMPMVTWGISDIPKIKASDATALLNSFRSIGSAIGSALFVSIMTAVTKFVTGKKKNPEMYGFNFVFLTMTGLSIIIFLLSIFGCKSKAEEDKARKEREEKEKEEKEKEEKDENENENENEITKPIIEEKKSETKKDDSNVIIAVKEN</sequence>
<proteinExistence type="inferred from homology"/>
<keyword evidence="7 9" id="KW-0472">Membrane</keyword>
<dbReference type="PANTHER" id="PTHR42718:SF9">
    <property type="entry name" value="MAJOR FACILITATOR SUPERFAMILY MULTIDRUG TRANSPORTER MFSC"/>
    <property type="match status" value="1"/>
</dbReference>
<dbReference type="Pfam" id="PF07690">
    <property type="entry name" value="MFS_1"/>
    <property type="match status" value="1"/>
</dbReference>
<comment type="similarity">
    <text evidence="2">Belongs to the major facilitator superfamily. EmrB family.</text>
</comment>